<organism evidence="3 4">
    <name type="scientific">Tritrichomonas musculus</name>
    <dbReference type="NCBI Taxonomy" id="1915356"/>
    <lineage>
        <taxon>Eukaryota</taxon>
        <taxon>Metamonada</taxon>
        <taxon>Parabasalia</taxon>
        <taxon>Tritrichomonadida</taxon>
        <taxon>Tritrichomonadidae</taxon>
        <taxon>Tritrichomonas</taxon>
    </lineage>
</organism>
<keyword evidence="4" id="KW-1185">Reference proteome</keyword>
<accession>A0ABR2KXP1</accession>
<comment type="caution">
    <text evidence="3">The sequence shown here is derived from an EMBL/GenBank/DDBJ whole genome shotgun (WGS) entry which is preliminary data.</text>
</comment>
<evidence type="ECO:0000259" key="2">
    <source>
        <dbReference type="Pfam" id="PF00566"/>
    </source>
</evidence>
<protein>
    <recommendedName>
        <fullName evidence="2">Rab-GAP TBC domain-containing protein</fullName>
    </recommendedName>
</protein>
<feature type="compositionally biased region" description="Low complexity" evidence="1">
    <location>
        <begin position="744"/>
        <end position="756"/>
    </location>
</feature>
<proteinExistence type="predicted"/>
<dbReference type="PROSITE" id="PS51257">
    <property type="entry name" value="PROKAR_LIPOPROTEIN"/>
    <property type="match status" value="1"/>
</dbReference>
<dbReference type="InterPro" id="IPR035969">
    <property type="entry name" value="Rab-GAP_TBC_sf"/>
</dbReference>
<gene>
    <name evidence="3" type="ORF">M9Y10_013730</name>
</gene>
<dbReference type="PANTHER" id="PTHR22957">
    <property type="entry name" value="TBC1 DOMAIN FAMILY MEMBER GTPASE-ACTIVATING PROTEIN"/>
    <property type="match status" value="1"/>
</dbReference>
<feature type="domain" description="Rab-GAP TBC" evidence="2">
    <location>
        <begin position="297"/>
        <end position="535"/>
    </location>
</feature>
<feature type="region of interest" description="Disordered" evidence="1">
    <location>
        <begin position="675"/>
        <end position="706"/>
    </location>
</feature>
<dbReference type="Proteomes" id="UP001470230">
    <property type="component" value="Unassembled WGS sequence"/>
</dbReference>
<sequence length="766" mass="88919">MNEEIRVFLSTIDLATDVTLTKPQTTGTIFLTSCDDSFFIHWVPFNGTPTQQITTVFNSVPELTTEEWSPNKSFLVNCNDLAFIEFKYMKDLLLIFHHNKFKQCRIFKIDMSEYVSIVRFIEQILINGIAVPGIELNYCLKIFKNCKKGCFSFKPLYIKLQDFHFKGMDIFWRKINSFYESFLSQLDSSGTLPNDPDFPLVTAARASHALFLKKIYNEIKKVTNYEKITEDEFSSLFNEEGRIIDQELFRKRLYHSGIDTSNSKTILTNILPFVLGLYPLNSTFEERKKIDIELDLNYKLVYNQMINIQELQKKKSKRITEAYKVIGNDVFRTDRGLNTFKNPKGIGSQILTNYLRMYSVLNPVLSYLQGMNDLFVPIIHAYLPNWTEDSSPIINQEELDTIKEKEIDLTFQNDEQDGTHQYDAYISHVSPKIFWCFDSMLKMTNQFALLADVTEYCKGVADTIHTILNSFSPIAATWMRRSGIKDLIWCYGDFVMMFKRTFSGDIWSLWLQFCCSPNPTRWMAYFMCAIIVSTFDQLACLPDVSLNGMMDAFPKILKKLDRHEIGEIAMWLAMAHPLPPIHSNEGINDDAKTEFRFFKTVSTENWSKMKDEDNERKENEKKTTSYKECYAGGDENIDNNEFDVKLNENGNKEDDEFVIELNEFDVNSEITDVDADGKNVKTNPSENIDEESVSINKSNENGNEKKEEEFKIEFNEFDVNENMNMQKCDKEEDFEIEIKEFDVNENGNGNGTQNNNHDVEVNSENV</sequence>
<dbReference type="Pfam" id="PF00566">
    <property type="entry name" value="RabGAP-TBC"/>
    <property type="match status" value="1"/>
</dbReference>
<evidence type="ECO:0000313" key="3">
    <source>
        <dbReference type="EMBL" id="KAK8895845.1"/>
    </source>
</evidence>
<reference evidence="3 4" key="1">
    <citation type="submission" date="2024-04" db="EMBL/GenBank/DDBJ databases">
        <title>Tritrichomonas musculus Genome.</title>
        <authorList>
            <person name="Alves-Ferreira E."/>
            <person name="Grigg M."/>
            <person name="Lorenzi H."/>
            <person name="Galac M."/>
        </authorList>
    </citation>
    <scope>NUCLEOTIDE SEQUENCE [LARGE SCALE GENOMIC DNA]</scope>
    <source>
        <strain evidence="3 4">EAF2021</strain>
    </source>
</reference>
<dbReference type="PANTHER" id="PTHR22957:SF661">
    <property type="entry name" value="GH16847P"/>
    <property type="match status" value="1"/>
</dbReference>
<dbReference type="EMBL" id="JAPFFF010000002">
    <property type="protein sequence ID" value="KAK8895845.1"/>
    <property type="molecule type" value="Genomic_DNA"/>
</dbReference>
<name>A0ABR2KXP1_9EUKA</name>
<dbReference type="SUPFAM" id="SSF47923">
    <property type="entry name" value="Ypt/Rab-GAP domain of gyp1p"/>
    <property type="match status" value="1"/>
</dbReference>
<dbReference type="InterPro" id="IPR000195">
    <property type="entry name" value="Rab-GAP-TBC_dom"/>
</dbReference>
<evidence type="ECO:0000313" key="4">
    <source>
        <dbReference type="Proteomes" id="UP001470230"/>
    </source>
</evidence>
<feature type="region of interest" description="Disordered" evidence="1">
    <location>
        <begin position="743"/>
        <end position="766"/>
    </location>
</feature>
<evidence type="ECO:0000256" key="1">
    <source>
        <dbReference type="SAM" id="MobiDB-lite"/>
    </source>
</evidence>
<dbReference type="Gene3D" id="1.10.8.270">
    <property type="entry name" value="putative rabgap domain of human tbc1 domain family member 14 like domains"/>
    <property type="match status" value="1"/>
</dbReference>